<feature type="non-terminal residue" evidence="1">
    <location>
        <position position="1"/>
    </location>
</feature>
<comment type="caution">
    <text evidence="1">The sequence shown here is derived from an EMBL/GenBank/DDBJ whole genome shotgun (WGS) entry which is preliminary data.</text>
</comment>
<gene>
    <name evidence="1" type="ORF">PanWU01x14_255700</name>
</gene>
<dbReference type="EMBL" id="JXTB01000322">
    <property type="protein sequence ID" value="PON45898.1"/>
    <property type="molecule type" value="Genomic_DNA"/>
</dbReference>
<proteinExistence type="predicted"/>
<protein>
    <submittedName>
        <fullName evidence="1">Uncharacterized protein</fullName>
    </submittedName>
</protein>
<dbReference type="AlphaFoldDB" id="A0A2P5BAV1"/>
<name>A0A2P5BAV1_PARAD</name>
<dbReference type="Proteomes" id="UP000237105">
    <property type="component" value="Unassembled WGS sequence"/>
</dbReference>
<accession>A0A2P5BAV1</accession>
<evidence type="ECO:0000313" key="2">
    <source>
        <dbReference type="Proteomes" id="UP000237105"/>
    </source>
</evidence>
<keyword evidence="2" id="KW-1185">Reference proteome</keyword>
<evidence type="ECO:0000313" key="1">
    <source>
        <dbReference type="EMBL" id="PON45898.1"/>
    </source>
</evidence>
<sequence length="92" mass="10413">SKFYLSPFDVDADADLEFSGREIDARGCALQFLRSVGQIIKCETDLCRRCGRGFHVACIRLTCDILGSGVDFFDFATLNDCEPYRSIFATWR</sequence>
<organism evidence="1 2">
    <name type="scientific">Parasponia andersonii</name>
    <name type="common">Sponia andersonii</name>
    <dbReference type="NCBI Taxonomy" id="3476"/>
    <lineage>
        <taxon>Eukaryota</taxon>
        <taxon>Viridiplantae</taxon>
        <taxon>Streptophyta</taxon>
        <taxon>Embryophyta</taxon>
        <taxon>Tracheophyta</taxon>
        <taxon>Spermatophyta</taxon>
        <taxon>Magnoliopsida</taxon>
        <taxon>eudicotyledons</taxon>
        <taxon>Gunneridae</taxon>
        <taxon>Pentapetalae</taxon>
        <taxon>rosids</taxon>
        <taxon>fabids</taxon>
        <taxon>Rosales</taxon>
        <taxon>Cannabaceae</taxon>
        <taxon>Parasponia</taxon>
    </lineage>
</organism>
<reference evidence="2" key="1">
    <citation type="submission" date="2016-06" db="EMBL/GenBank/DDBJ databases">
        <title>Parallel loss of symbiosis genes in relatives of nitrogen-fixing non-legume Parasponia.</title>
        <authorList>
            <person name="Van Velzen R."/>
            <person name="Holmer R."/>
            <person name="Bu F."/>
            <person name="Rutten L."/>
            <person name="Van Zeijl A."/>
            <person name="Liu W."/>
            <person name="Santuari L."/>
            <person name="Cao Q."/>
            <person name="Sharma T."/>
            <person name="Shen D."/>
            <person name="Roswanjaya Y."/>
            <person name="Wardhani T."/>
            <person name="Kalhor M.S."/>
            <person name="Jansen J."/>
            <person name="Van den Hoogen J."/>
            <person name="Gungor B."/>
            <person name="Hartog M."/>
            <person name="Hontelez J."/>
            <person name="Verver J."/>
            <person name="Yang W.-C."/>
            <person name="Schijlen E."/>
            <person name="Repin R."/>
            <person name="Schilthuizen M."/>
            <person name="Schranz E."/>
            <person name="Heidstra R."/>
            <person name="Miyata K."/>
            <person name="Fedorova E."/>
            <person name="Kohlen W."/>
            <person name="Bisseling T."/>
            <person name="Smit S."/>
            <person name="Geurts R."/>
        </authorList>
    </citation>
    <scope>NUCLEOTIDE SEQUENCE [LARGE SCALE GENOMIC DNA]</scope>
    <source>
        <strain evidence="2">cv. WU1-14</strain>
    </source>
</reference>